<keyword evidence="1" id="KW-1133">Transmembrane helix</keyword>
<protein>
    <submittedName>
        <fullName evidence="2">NADH-quinone oxidoreductase subunit H</fullName>
    </submittedName>
</protein>
<dbReference type="EMBL" id="DVFO01000092">
    <property type="protein sequence ID" value="HIQ61642.1"/>
    <property type="molecule type" value="Genomic_DNA"/>
</dbReference>
<organism evidence="2 3">
    <name type="scientific">Candidatus Enterenecus faecium</name>
    <dbReference type="NCBI Taxonomy" id="2840780"/>
    <lineage>
        <taxon>Bacteria</taxon>
        <taxon>Bacillati</taxon>
        <taxon>Bacillota</taxon>
        <taxon>Clostridia</taxon>
        <taxon>Eubacteriales</taxon>
        <taxon>Candidatus Enterenecus</taxon>
    </lineage>
</organism>
<accession>A0A9D1CHJ2</accession>
<keyword evidence="1" id="KW-0472">Membrane</keyword>
<name>A0A9D1CHJ2_9FIRM</name>
<evidence type="ECO:0000256" key="1">
    <source>
        <dbReference type="SAM" id="Phobius"/>
    </source>
</evidence>
<dbReference type="AlphaFoldDB" id="A0A9D1CHJ2"/>
<dbReference type="Proteomes" id="UP000886879">
    <property type="component" value="Unassembled WGS sequence"/>
</dbReference>
<proteinExistence type="predicted"/>
<reference evidence="2" key="2">
    <citation type="journal article" date="2021" name="PeerJ">
        <title>Extensive microbial diversity within the chicken gut microbiome revealed by metagenomics and culture.</title>
        <authorList>
            <person name="Gilroy R."/>
            <person name="Ravi A."/>
            <person name="Getino M."/>
            <person name="Pursley I."/>
            <person name="Horton D.L."/>
            <person name="Alikhan N.F."/>
            <person name="Baker D."/>
            <person name="Gharbi K."/>
            <person name="Hall N."/>
            <person name="Watson M."/>
            <person name="Adriaenssens E.M."/>
            <person name="Foster-Nyarko E."/>
            <person name="Jarju S."/>
            <person name="Secka A."/>
            <person name="Antonio M."/>
            <person name="Oren A."/>
            <person name="Chaudhuri R.R."/>
            <person name="La Ragione R."/>
            <person name="Hildebrand F."/>
            <person name="Pallen M.J."/>
        </authorList>
    </citation>
    <scope>NUCLEOTIDE SEQUENCE</scope>
    <source>
        <strain evidence="2">ChiGjej2B2-12916</strain>
    </source>
</reference>
<evidence type="ECO:0000313" key="2">
    <source>
        <dbReference type="EMBL" id="HIQ61642.1"/>
    </source>
</evidence>
<sequence length="40" mass="4508">TMSVPHAVCARFKVEQVFKFYWTVVAGLALISLILVWLGL</sequence>
<comment type="caution">
    <text evidence="2">The sequence shown here is derived from an EMBL/GenBank/DDBJ whole genome shotgun (WGS) entry which is preliminary data.</text>
</comment>
<evidence type="ECO:0000313" key="3">
    <source>
        <dbReference type="Proteomes" id="UP000886879"/>
    </source>
</evidence>
<gene>
    <name evidence="2" type="ORF">IAD31_08650</name>
</gene>
<reference evidence="2" key="1">
    <citation type="submission" date="2020-10" db="EMBL/GenBank/DDBJ databases">
        <authorList>
            <person name="Gilroy R."/>
        </authorList>
    </citation>
    <scope>NUCLEOTIDE SEQUENCE</scope>
    <source>
        <strain evidence="2">ChiGjej2B2-12916</strain>
    </source>
</reference>
<feature type="non-terminal residue" evidence="2">
    <location>
        <position position="1"/>
    </location>
</feature>
<keyword evidence="1" id="KW-0812">Transmembrane</keyword>
<feature type="transmembrane region" description="Helical" evidence="1">
    <location>
        <begin position="20"/>
        <end position="38"/>
    </location>
</feature>